<dbReference type="Proteomes" id="UP000289411">
    <property type="component" value="Unassembled WGS sequence"/>
</dbReference>
<sequence>MERTQVDHVTLDDIAARAGVSRATVSMALRGSPKISVKRTDEIHRIARQMGYSPNVNASRLAGTTSSAFGVLLADLHNPIMSDIVDGFAPANEDEPPEMYLASGFNDVERERTSLDTFLAHRVAGIVLIGSRLAVAQIQHLAKTVPTVVVGRNIPGVDSVLVDDKSGGDLAAEHLLKLGHRRLAHLDGGTGAGAQLRKEAFLQRVASVKPAAVRVLLGNYTQSSGYAGAKELFASRDRPTAIFAANDSMALGVLGAARECHLMAGVDFALCGFDDIDIACYGYISLTTISYSRQEMGHVARRLLRDRIGDVNLPARTVELQPSLIVRGTSCSAPMAASADESPH</sequence>
<dbReference type="PROSITE" id="PS50932">
    <property type="entry name" value="HTH_LACI_2"/>
    <property type="match status" value="1"/>
</dbReference>
<comment type="caution">
    <text evidence="5">The sequence shown here is derived from an EMBL/GenBank/DDBJ whole genome shotgun (WGS) entry which is preliminary data.</text>
</comment>
<name>A0A4Q2R6X0_9HYPH</name>
<dbReference type="Pfam" id="PF13377">
    <property type="entry name" value="Peripla_BP_3"/>
    <property type="match status" value="1"/>
</dbReference>
<dbReference type="OrthoDB" id="7946617at2"/>
<reference evidence="5 6" key="1">
    <citation type="submission" date="2018-09" db="EMBL/GenBank/DDBJ databases">
        <authorList>
            <person name="Grouzdev D.S."/>
            <person name="Krutkina M.S."/>
        </authorList>
    </citation>
    <scope>NUCLEOTIDE SEQUENCE [LARGE SCALE GENOMIC DNA]</scope>
    <source>
        <strain evidence="5 6">RmlP001</strain>
    </source>
</reference>
<dbReference type="EMBL" id="QYBC01000031">
    <property type="protein sequence ID" value="RYB01691.1"/>
    <property type="molecule type" value="Genomic_DNA"/>
</dbReference>
<dbReference type="InterPro" id="IPR000843">
    <property type="entry name" value="HTH_LacI"/>
</dbReference>
<keyword evidence="1" id="KW-0805">Transcription regulation</keyword>
<evidence type="ECO:0000256" key="2">
    <source>
        <dbReference type="ARBA" id="ARBA00023125"/>
    </source>
</evidence>
<accession>A0A4Q2R6X0</accession>
<dbReference type="SMART" id="SM00354">
    <property type="entry name" value="HTH_LACI"/>
    <property type="match status" value="1"/>
</dbReference>
<dbReference type="SUPFAM" id="SSF47413">
    <property type="entry name" value="lambda repressor-like DNA-binding domains"/>
    <property type="match status" value="1"/>
</dbReference>
<evidence type="ECO:0000259" key="4">
    <source>
        <dbReference type="PROSITE" id="PS50932"/>
    </source>
</evidence>
<dbReference type="GO" id="GO:0000976">
    <property type="term" value="F:transcription cis-regulatory region binding"/>
    <property type="evidence" value="ECO:0007669"/>
    <property type="project" value="TreeGrafter"/>
</dbReference>
<dbReference type="SUPFAM" id="SSF53822">
    <property type="entry name" value="Periplasmic binding protein-like I"/>
    <property type="match status" value="1"/>
</dbReference>
<evidence type="ECO:0000313" key="6">
    <source>
        <dbReference type="Proteomes" id="UP000289411"/>
    </source>
</evidence>
<dbReference type="CDD" id="cd01392">
    <property type="entry name" value="HTH_LacI"/>
    <property type="match status" value="1"/>
</dbReference>
<proteinExistence type="predicted"/>
<dbReference type="PANTHER" id="PTHR30146">
    <property type="entry name" value="LACI-RELATED TRANSCRIPTIONAL REPRESSOR"/>
    <property type="match status" value="1"/>
</dbReference>
<dbReference type="CDD" id="cd06267">
    <property type="entry name" value="PBP1_LacI_sugar_binding-like"/>
    <property type="match status" value="1"/>
</dbReference>
<dbReference type="Pfam" id="PF00356">
    <property type="entry name" value="LacI"/>
    <property type="match status" value="1"/>
</dbReference>
<dbReference type="InterPro" id="IPR028082">
    <property type="entry name" value="Peripla_BP_I"/>
</dbReference>
<organism evidence="5 6">
    <name type="scientific">Lichenibacterium ramalinae</name>
    <dbReference type="NCBI Taxonomy" id="2316527"/>
    <lineage>
        <taxon>Bacteria</taxon>
        <taxon>Pseudomonadati</taxon>
        <taxon>Pseudomonadota</taxon>
        <taxon>Alphaproteobacteria</taxon>
        <taxon>Hyphomicrobiales</taxon>
        <taxon>Lichenihabitantaceae</taxon>
        <taxon>Lichenibacterium</taxon>
    </lineage>
</organism>
<dbReference type="AlphaFoldDB" id="A0A4Q2R6X0"/>
<keyword evidence="3" id="KW-0804">Transcription</keyword>
<evidence type="ECO:0000313" key="5">
    <source>
        <dbReference type="EMBL" id="RYB01691.1"/>
    </source>
</evidence>
<dbReference type="Gene3D" id="1.10.260.40">
    <property type="entry name" value="lambda repressor-like DNA-binding domains"/>
    <property type="match status" value="1"/>
</dbReference>
<protein>
    <submittedName>
        <fullName evidence="5">LacI family transcriptional regulator</fullName>
    </submittedName>
</protein>
<keyword evidence="6" id="KW-1185">Reference proteome</keyword>
<dbReference type="InterPro" id="IPR010982">
    <property type="entry name" value="Lambda_DNA-bd_dom_sf"/>
</dbReference>
<evidence type="ECO:0000256" key="3">
    <source>
        <dbReference type="ARBA" id="ARBA00023163"/>
    </source>
</evidence>
<keyword evidence="2" id="KW-0238">DNA-binding</keyword>
<feature type="domain" description="HTH lacI-type" evidence="4">
    <location>
        <begin position="9"/>
        <end position="63"/>
    </location>
</feature>
<dbReference type="PANTHER" id="PTHR30146:SF109">
    <property type="entry name" value="HTH-TYPE TRANSCRIPTIONAL REGULATOR GALS"/>
    <property type="match status" value="1"/>
</dbReference>
<dbReference type="InterPro" id="IPR046335">
    <property type="entry name" value="LacI/GalR-like_sensor"/>
</dbReference>
<gene>
    <name evidence="5" type="ORF">D3272_24855</name>
</gene>
<reference evidence="5 6" key="2">
    <citation type="submission" date="2019-02" db="EMBL/GenBank/DDBJ databases">
        <title>'Lichenibacterium ramalinii' gen. nov. sp. nov., 'Lichenibacterium minor' gen. nov. sp. nov.</title>
        <authorList>
            <person name="Pankratov T."/>
        </authorList>
    </citation>
    <scope>NUCLEOTIDE SEQUENCE [LARGE SCALE GENOMIC DNA]</scope>
    <source>
        <strain evidence="5 6">RmlP001</strain>
    </source>
</reference>
<dbReference type="PROSITE" id="PS00356">
    <property type="entry name" value="HTH_LACI_1"/>
    <property type="match status" value="1"/>
</dbReference>
<evidence type="ECO:0000256" key="1">
    <source>
        <dbReference type="ARBA" id="ARBA00023015"/>
    </source>
</evidence>
<dbReference type="GO" id="GO:0003700">
    <property type="term" value="F:DNA-binding transcription factor activity"/>
    <property type="evidence" value="ECO:0007669"/>
    <property type="project" value="TreeGrafter"/>
</dbReference>
<dbReference type="Gene3D" id="3.40.50.2300">
    <property type="match status" value="2"/>
</dbReference>